<keyword evidence="2" id="KW-1185">Reference proteome</keyword>
<proteinExistence type="predicted"/>
<evidence type="ECO:0000313" key="1">
    <source>
        <dbReference type="EMBL" id="THU82140.1"/>
    </source>
</evidence>
<sequence length="276" mass="32091">MSSTVQLHTPRNDIHPFTEDFLLSLHPPRTPLNFDSPDPAIRVMYLMLTRIWLPQRLDDLLICPKSIAGCIVYHDLDITRQGQLQAYCEHCDVVERVPTLSLLEWAVLRDGLRRWEAQEKILSRTIDLTSKDTDLTPGSSVENPIEIDLTDDTFVPLKFICSIIHPSAPFWLRVDDKSLKALYRILSYMRPEVVREFVICPNPPMGCRSFHVTTIDQDGRLYGKCQRCDLSGCRIPWNVSEYFKLQTAFLEWIDQDELVIQWEMEMIRAEVLELND</sequence>
<dbReference type="EMBL" id="ML179754">
    <property type="protein sequence ID" value="THU82140.1"/>
    <property type="molecule type" value="Genomic_DNA"/>
</dbReference>
<accession>A0A4S8L1D3</accession>
<gene>
    <name evidence="1" type="ORF">K435DRAFT_872617</name>
</gene>
<organism evidence="1 2">
    <name type="scientific">Dendrothele bispora (strain CBS 962.96)</name>
    <dbReference type="NCBI Taxonomy" id="1314807"/>
    <lineage>
        <taxon>Eukaryota</taxon>
        <taxon>Fungi</taxon>
        <taxon>Dikarya</taxon>
        <taxon>Basidiomycota</taxon>
        <taxon>Agaricomycotina</taxon>
        <taxon>Agaricomycetes</taxon>
        <taxon>Agaricomycetidae</taxon>
        <taxon>Agaricales</taxon>
        <taxon>Agaricales incertae sedis</taxon>
        <taxon>Dendrothele</taxon>
    </lineage>
</organism>
<protein>
    <submittedName>
        <fullName evidence="1">Uncharacterized protein</fullName>
    </submittedName>
</protein>
<dbReference type="Proteomes" id="UP000297245">
    <property type="component" value="Unassembled WGS sequence"/>
</dbReference>
<evidence type="ECO:0000313" key="2">
    <source>
        <dbReference type="Proteomes" id="UP000297245"/>
    </source>
</evidence>
<reference evidence="1 2" key="1">
    <citation type="journal article" date="2019" name="Nat. Ecol. Evol.">
        <title>Megaphylogeny resolves global patterns of mushroom evolution.</title>
        <authorList>
            <person name="Varga T."/>
            <person name="Krizsan K."/>
            <person name="Foldi C."/>
            <person name="Dima B."/>
            <person name="Sanchez-Garcia M."/>
            <person name="Sanchez-Ramirez S."/>
            <person name="Szollosi G.J."/>
            <person name="Szarkandi J.G."/>
            <person name="Papp V."/>
            <person name="Albert L."/>
            <person name="Andreopoulos W."/>
            <person name="Angelini C."/>
            <person name="Antonin V."/>
            <person name="Barry K.W."/>
            <person name="Bougher N.L."/>
            <person name="Buchanan P."/>
            <person name="Buyck B."/>
            <person name="Bense V."/>
            <person name="Catcheside P."/>
            <person name="Chovatia M."/>
            <person name="Cooper J."/>
            <person name="Damon W."/>
            <person name="Desjardin D."/>
            <person name="Finy P."/>
            <person name="Geml J."/>
            <person name="Haridas S."/>
            <person name="Hughes K."/>
            <person name="Justo A."/>
            <person name="Karasinski D."/>
            <person name="Kautmanova I."/>
            <person name="Kiss B."/>
            <person name="Kocsube S."/>
            <person name="Kotiranta H."/>
            <person name="LaButti K.M."/>
            <person name="Lechner B.E."/>
            <person name="Liimatainen K."/>
            <person name="Lipzen A."/>
            <person name="Lukacs Z."/>
            <person name="Mihaltcheva S."/>
            <person name="Morgado L.N."/>
            <person name="Niskanen T."/>
            <person name="Noordeloos M.E."/>
            <person name="Ohm R.A."/>
            <person name="Ortiz-Santana B."/>
            <person name="Ovrebo C."/>
            <person name="Racz N."/>
            <person name="Riley R."/>
            <person name="Savchenko A."/>
            <person name="Shiryaev A."/>
            <person name="Soop K."/>
            <person name="Spirin V."/>
            <person name="Szebenyi C."/>
            <person name="Tomsovsky M."/>
            <person name="Tulloss R.E."/>
            <person name="Uehling J."/>
            <person name="Grigoriev I.V."/>
            <person name="Vagvolgyi C."/>
            <person name="Papp T."/>
            <person name="Martin F.M."/>
            <person name="Miettinen O."/>
            <person name="Hibbett D.S."/>
            <person name="Nagy L.G."/>
        </authorList>
    </citation>
    <scope>NUCLEOTIDE SEQUENCE [LARGE SCALE GENOMIC DNA]</scope>
    <source>
        <strain evidence="1 2">CBS 962.96</strain>
    </source>
</reference>
<name>A0A4S8L1D3_DENBC</name>
<dbReference type="AlphaFoldDB" id="A0A4S8L1D3"/>